<proteinExistence type="predicted"/>
<dbReference type="EMBL" id="CP097511">
    <property type="protein sequence ID" value="URE42807.1"/>
    <property type="molecule type" value="Genomic_DNA"/>
</dbReference>
<dbReference type="Gene3D" id="3.30.2170.10">
    <property type="entry name" value="archaeoglobus fulgidus dsm 4304 superfamily"/>
    <property type="match status" value="1"/>
</dbReference>
<name>A0A9E7I7D8_9LILI</name>
<evidence type="ECO:0000256" key="5">
    <source>
        <dbReference type="ARBA" id="ARBA00022801"/>
    </source>
</evidence>
<keyword evidence="2" id="KW-0963">Cytoplasm</keyword>
<evidence type="ECO:0000313" key="6">
    <source>
        <dbReference type="EMBL" id="URE42807.1"/>
    </source>
</evidence>
<dbReference type="FunFam" id="3.30.2170.10:FF:000005">
    <property type="entry name" value="Predicted protein"/>
    <property type="match status" value="1"/>
</dbReference>
<dbReference type="Proteomes" id="UP001055439">
    <property type="component" value="Chromosome 9"/>
</dbReference>
<dbReference type="GO" id="GO:0005737">
    <property type="term" value="C:cytoplasm"/>
    <property type="evidence" value="ECO:0007669"/>
    <property type="project" value="UniProtKB-SubCell"/>
</dbReference>
<keyword evidence="3" id="KW-0540">Nuclease</keyword>
<keyword evidence="5" id="KW-0378">Hydrolase</keyword>
<evidence type="ECO:0000256" key="3">
    <source>
        <dbReference type="ARBA" id="ARBA00022722"/>
    </source>
</evidence>
<dbReference type="OrthoDB" id="20018at2759"/>
<organism evidence="6 7">
    <name type="scientific">Musa troglodytarum</name>
    <name type="common">fe'i banana</name>
    <dbReference type="NCBI Taxonomy" id="320322"/>
    <lineage>
        <taxon>Eukaryota</taxon>
        <taxon>Viridiplantae</taxon>
        <taxon>Streptophyta</taxon>
        <taxon>Embryophyta</taxon>
        <taxon>Tracheophyta</taxon>
        <taxon>Spermatophyta</taxon>
        <taxon>Magnoliopsida</taxon>
        <taxon>Liliopsida</taxon>
        <taxon>Zingiberales</taxon>
        <taxon>Musaceae</taxon>
        <taxon>Musa</taxon>
    </lineage>
</organism>
<dbReference type="AlphaFoldDB" id="A0A9E7I7D8"/>
<dbReference type="CDD" id="cd06559">
    <property type="entry name" value="Endonuclease_V"/>
    <property type="match status" value="1"/>
</dbReference>
<comment type="subcellular location">
    <subcellularLocation>
        <location evidence="1">Cytoplasm</location>
    </subcellularLocation>
</comment>
<dbReference type="GO" id="GO:0016891">
    <property type="term" value="F:RNA endonuclease activity producing 5'-phosphomonoesters, hydrolytic mechanism"/>
    <property type="evidence" value="ECO:0007669"/>
    <property type="project" value="TreeGrafter"/>
</dbReference>
<keyword evidence="4 6" id="KW-0255">Endonuclease</keyword>
<evidence type="ECO:0000256" key="1">
    <source>
        <dbReference type="ARBA" id="ARBA00004496"/>
    </source>
</evidence>
<dbReference type="Pfam" id="PF04493">
    <property type="entry name" value="Endonuclease_5"/>
    <property type="match status" value="1"/>
</dbReference>
<protein>
    <submittedName>
        <fullName evidence="6">Endonuclease V</fullName>
    </submittedName>
</protein>
<dbReference type="PANTHER" id="PTHR28511:SF1">
    <property type="entry name" value="ENDONUCLEASE V"/>
    <property type="match status" value="1"/>
</dbReference>
<keyword evidence="7" id="KW-1185">Reference proteome</keyword>
<gene>
    <name evidence="6" type="ORF">MUK42_13842</name>
</gene>
<dbReference type="GO" id="GO:0005730">
    <property type="term" value="C:nucleolus"/>
    <property type="evidence" value="ECO:0007669"/>
    <property type="project" value="TreeGrafter"/>
</dbReference>
<sequence length="344" mass="37948">MWFGALPRAGRASPRKKTGFPRQALVEVLIKGMNEAPHVSCSCYSCRQHDHTCSGGIEKPQDEGEEAGTQNIGDEVERREWRKNYHMESMASPMESGHSLGFRDDLLARRAQESLKEKLVLEDDFAWGVPSHGLASGDGSRREKLKYIGGVDISFLKKDPSVSCGALVVLDADTMDVVHEEFEVTRLQVPYVPGFLAFREASMLLGLLNKMKANAHPFYPQLVMVDGNGLLHPRGLGLACHLGILANLPTIGVGKNLHHIDGLTQSAVRQSLEARENYDKDLIFLTGKSGKSWGVAMRSSLGSSKPIYVSIGHRISLDSAISIVKTCCKYRIPEPIRQDLLKLE</sequence>
<reference evidence="6" key="1">
    <citation type="submission" date="2022-05" db="EMBL/GenBank/DDBJ databases">
        <title>The Musa troglodytarum L. genome provides insights into the mechanism of non-climacteric behaviour and enrichment of carotenoids.</title>
        <authorList>
            <person name="Wang J."/>
        </authorList>
    </citation>
    <scope>NUCLEOTIDE SEQUENCE</scope>
    <source>
        <tissue evidence="6">Leaf</tissue>
    </source>
</reference>
<dbReference type="InterPro" id="IPR007581">
    <property type="entry name" value="Endonuclease-V"/>
</dbReference>
<dbReference type="GO" id="GO:0003727">
    <property type="term" value="F:single-stranded RNA binding"/>
    <property type="evidence" value="ECO:0007669"/>
    <property type="project" value="TreeGrafter"/>
</dbReference>
<evidence type="ECO:0000256" key="4">
    <source>
        <dbReference type="ARBA" id="ARBA00022759"/>
    </source>
</evidence>
<evidence type="ECO:0000313" key="7">
    <source>
        <dbReference type="Proteomes" id="UP001055439"/>
    </source>
</evidence>
<dbReference type="GO" id="GO:0006281">
    <property type="term" value="P:DNA repair"/>
    <property type="evidence" value="ECO:0007669"/>
    <property type="project" value="InterPro"/>
</dbReference>
<evidence type="ECO:0000256" key="2">
    <source>
        <dbReference type="ARBA" id="ARBA00022490"/>
    </source>
</evidence>
<dbReference type="PANTHER" id="PTHR28511">
    <property type="entry name" value="ENDONUCLEASE V"/>
    <property type="match status" value="1"/>
</dbReference>
<accession>A0A9E7I7D8</accession>